<gene>
    <name evidence="2" type="ORF">OS493_036763</name>
</gene>
<dbReference type="OrthoDB" id="5986286at2759"/>
<organism evidence="2 3">
    <name type="scientific">Desmophyllum pertusum</name>
    <dbReference type="NCBI Taxonomy" id="174260"/>
    <lineage>
        <taxon>Eukaryota</taxon>
        <taxon>Metazoa</taxon>
        <taxon>Cnidaria</taxon>
        <taxon>Anthozoa</taxon>
        <taxon>Hexacorallia</taxon>
        <taxon>Scleractinia</taxon>
        <taxon>Caryophylliina</taxon>
        <taxon>Caryophylliidae</taxon>
        <taxon>Desmophyllum</taxon>
    </lineage>
</organism>
<dbReference type="Gene3D" id="3.40.50.300">
    <property type="entry name" value="P-loop containing nucleotide triphosphate hydrolases"/>
    <property type="match status" value="1"/>
</dbReference>
<protein>
    <submittedName>
        <fullName evidence="2">Uncharacterized protein</fullName>
    </submittedName>
</protein>
<dbReference type="InterPro" id="IPR027417">
    <property type="entry name" value="P-loop_NTPase"/>
</dbReference>
<dbReference type="SUPFAM" id="SSF52540">
    <property type="entry name" value="P-loop containing nucleoside triphosphate hydrolases"/>
    <property type="match status" value="1"/>
</dbReference>
<feature type="region of interest" description="Disordered" evidence="1">
    <location>
        <begin position="118"/>
        <end position="185"/>
    </location>
</feature>
<proteinExistence type="predicted"/>
<comment type="caution">
    <text evidence="2">The sequence shown here is derived from an EMBL/GenBank/DDBJ whole genome shotgun (WGS) entry which is preliminary data.</text>
</comment>
<dbReference type="Proteomes" id="UP001163046">
    <property type="component" value="Unassembled WGS sequence"/>
</dbReference>
<feature type="compositionally biased region" description="Basic and acidic residues" evidence="1">
    <location>
        <begin position="118"/>
        <end position="128"/>
    </location>
</feature>
<keyword evidence="3" id="KW-1185">Reference proteome</keyword>
<accession>A0A9X0CMZ8</accession>
<dbReference type="AlphaFoldDB" id="A0A9X0CMZ8"/>
<feature type="compositionally biased region" description="Basic and acidic residues" evidence="1">
    <location>
        <begin position="139"/>
        <end position="171"/>
    </location>
</feature>
<evidence type="ECO:0000313" key="3">
    <source>
        <dbReference type="Proteomes" id="UP001163046"/>
    </source>
</evidence>
<reference evidence="2" key="1">
    <citation type="submission" date="2023-01" db="EMBL/GenBank/DDBJ databases">
        <title>Genome assembly of the deep-sea coral Lophelia pertusa.</title>
        <authorList>
            <person name="Herrera S."/>
            <person name="Cordes E."/>
        </authorList>
    </citation>
    <scope>NUCLEOTIDE SEQUENCE</scope>
    <source>
        <strain evidence="2">USNM1676648</strain>
        <tissue evidence="2">Polyp</tissue>
    </source>
</reference>
<name>A0A9X0CMZ8_9CNID</name>
<evidence type="ECO:0000313" key="2">
    <source>
        <dbReference type="EMBL" id="KAJ7369732.1"/>
    </source>
</evidence>
<dbReference type="EMBL" id="MU826889">
    <property type="protein sequence ID" value="KAJ7369732.1"/>
    <property type="molecule type" value="Genomic_DNA"/>
</dbReference>
<evidence type="ECO:0000256" key="1">
    <source>
        <dbReference type="SAM" id="MobiDB-lite"/>
    </source>
</evidence>
<sequence>MAGIWCVNGLERGKRFSCHLPGFNEALCHESVNRRDLAEYICFARVHVLLPLSGMGSREASSVEDQPQSIPLYIQARGDEAKAAYQRALETGTTSDKRVKVMLIGQDRVGKTSVGRSLKGEEFRKDESSTEGVQMEGKALGKEEMTGKMADEKELSVDDELHGPQEKKTATKDAAGLESYGNAKREDDIPDKVTRLAIKNLSQKRSDNDDGIWPVIWDFAGQAIFVPFIPSSFQGKQFMFWCLISQKTFLLLPNVV</sequence>